<dbReference type="EMBL" id="MCFK01006218">
    <property type="protein sequence ID" value="RKF59203.1"/>
    <property type="molecule type" value="Genomic_DNA"/>
</dbReference>
<protein>
    <submittedName>
        <fullName evidence="2">Cell division control protein 14</fullName>
    </submittedName>
</protein>
<evidence type="ECO:0000313" key="3">
    <source>
        <dbReference type="Proteomes" id="UP000286134"/>
    </source>
</evidence>
<dbReference type="Proteomes" id="UP000286134">
    <property type="component" value="Unassembled WGS sequence"/>
</dbReference>
<evidence type="ECO:0000256" key="1">
    <source>
        <dbReference type="SAM" id="MobiDB-lite"/>
    </source>
</evidence>
<dbReference type="AlphaFoldDB" id="A0A420HP45"/>
<organism evidence="2 3">
    <name type="scientific">Erysiphe neolycopersici</name>
    <dbReference type="NCBI Taxonomy" id="212602"/>
    <lineage>
        <taxon>Eukaryota</taxon>
        <taxon>Fungi</taxon>
        <taxon>Dikarya</taxon>
        <taxon>Ascomycota</taxon>
        <taxon>Pezizomycotina</taxon>
        <taxon>Leotiomycetes</taxon>
        <taxon>Erysiphales</taxon>
        <taxon>Erysiphaceae</taxon>
        <taxon>Erysiphe</taxon>
    </lineage>
</organism>
<dbReference type="Pfam" id="PF08045">
    <property type="entry name" value="CDC14"/>
    <property type="match status" value="1"/>
</dbReference>
<gene>
    <name evidence="2" type="ORF">OnM2_062010</name>
</gene>
<keyword evidence="2" id="KW-0132">Cell division</keyword>
<dbReference type="PANTHER" id="PTHR34065:SF1">
    <property type="entry name" value="CELL DIVISION CONTROL PROTEIN 14"/>
    <property type="match status" value="1"/>
</dbReference>
<evidence type="ECO:0000313" key="2">
    <source>
        <dbReference type="EMBL" id="RKF59203.1"/>
    </source>
</evidence>
<feature type="region of interest" description="Disordered" evidence="1">
    <location>
        <begin position="40"/>
        <end position="59"/>
    </location>
</feature>
<sequence>MEALLSMSFDNLSSHDQTKIRKGLRQVEGLLAQICLSSSGPTYRRSTIDPEKENPPRKSLAELVNDPAFREFFKLQNGFEWNVALRLINTLDRLLWKSQDGHNDLLIIQTLDLIQGILMLHPPSKTLFSRELYMNHLLDLLEPINCPAIQSTTIITLVCALIDTPQNTRTFENLDGLLICTSLFKSRETSRDVKMKLVEFLYFYLLPETPSTPAKIKIKGFDVQKNKTCDPDDVFENSGVNEDEKIHEIEEFTRSTQEKQALLGQYLQSVDDLVADLRESAPFGGAFI</sequence>
<name>A0A420HP45_9PEZI</name>
<keyword evidence="2" id="KW-0131">Cell cycle</keyword>
<feature type="compositionally biased region" description="Basic and acidic residues" evidence="1">
    <location>
        <begin position="46"/>
        <end position="59"/>
    </location>
</feature>
<keyword evidence="3" id="KW-1185">Reference proteome</keyword>
<comment type="caution">
    <text evidence="2">The sequence shown here is derived from an EMBL/GenBank/DDBJ whole genome shotgun (WGS) entry which is preliminary data.</text>
</comment>
<dbReference type="PANTHER" id="PTHR34065">
    <property type="entry name" value="CELL DIVISION CONTROL PROTEIN 14"/>
    <property type="match status" value="1"/>
</dbReference>
<reference evidence="2 3" key="1">
    <citation type="journal article" date="2018" name="BMC Genomics">
        <title>Comparative genome analyses reveal sequence features reflecting distinct modes of host-adaptation between dicot and monocot powdery mildew.</title>
        <authorList>
            <person name="Wu Y."/>
            <person name="Ma X."/>
            <person name="Pan Z."/>
            <person name="Kale S.D."/>
            <person name="Song Y."/>
            <person name="King H."/>
            <person name="Zhang Q."/>
            <person name="Presley C."/>
            <person name="Deng X."/>
            <person name="Wei C.I."/>
            <person name="Xiao S."/>
        </authorList>
    </citation>
    <scope>NUCLEOTIDE SEQUENCE [LARGE SCALE GENOMIC DNA]</scope>
    <source>
        <strain evidence="2">UMSG2</strain>
    </source>
</reference>
<dbReference type="STRING" id="212602.A0A420HP45"/>
<dbReference type="InterPro" id="IPR012535">
    <property type="entry name" value="Cell_div_Cdc14"/>
</dbReference>
<proteinExistence type="predicted"/>
<dbReference type="GO" id="GO:0051301">
    <property type="term" value="P:cell division"/>
    <property type="evidence" value="ECO:0007669"/>
    <property type="project" value="UniProtKB-KW"/>
</dbReference>
<accession>A0A420HP45</accession>
<dbReference type="OrthoDB" id="5357220at2759"/>